<dbReference type="PANTHER" id="PTHR43771">
    <property type="entry name" value="PHOSPHOMANNOMUTASE"/>
    <property type="match status" value="1"/>
</dbReference>
<proteinExistence type="inferred from homology"/>
<evidence type="ECO:0000256" key="7">
    <source>
        <dbReference type="ARBA" id="ARBA00022723"/>
    </source>
</evidence>
<dbReference type="InterPro" id="IPR005844">
    <property type="entry name" value="A-D-PHexomutase_a/b/a-I"/>
</dbReference>
<evidence type="ECO:0000259" key="12">
    <source>
        <dbReference type="Pfam" id="PF02878"/>
    </source>
</evidence>
<keyword evidence="7" id="KW-0479">Metal-binding</keyword>
<evidence type="ECO:0000256" key="5">
    <source>
        <dbReference type="ARBA" id="ARBA00012730"/>
    </source>
</evidence>
<dbReference type="PRINTS" id="PR00509">
    <property type="entry name" value="PGMPMM"/>
</dbReference>
<evidence type="ECO:0000313" key="15">
    <source>
        <dbReference type="EMBL" id="MDQ0009458.1"/>
    </source>
</evidence>
<evidence type="ECO:0000259" key="13">
    <source>
        <dbReference type="Pfam" id="PF02879"/>
    </source>
</evidence>
<keyword evidence="16" id="KW-1185">Reference proteome</keyword>
<dbReference type="SUPFAM" id="SSF53738">
    <property type="entry name" value="Phosphoglucomutase, first 3 domains"/>
    <property type="match status" value="3"/>
</dbReference>
<dbReference type="RefSeq" id="WP_306848864.1">
    <property type="nucleotide sequence ID" value="NZ_JAUSSK010000002.1"/>
</dbReference>
<dbReference type="InterPro" id="IPR005846">
    <property type="entry name" value="A-D-PHexomutase_a/b/a-III"/>
</dbReference>
<evidence type="ECO:0000259" key="11">
    <source>
        <dbReference type="Pfam" id="PF00408"/>
    </source>
</evidence>
<feature type="domain" description="Alpha-D-phosphohexomutase C-terminal" evidence="11">
    <location>
        <begin position="710"/>
        <end position="762"/>
    </location>
</feature>
<evidence type="ECO:0000256" key="4">
    <source>
        <dbReference type="ARBA" id="ARBA00010231"/>
    </source>
</evidence>
<dbReference type="CDD" id="cd03089">
    <property type="entry name" value="PMM_PGM"/>
    <property type="match status" value="1"/>
</dbReference>
<name>A0ABT9SYS0_9GAMM</name>
<evidence type="ECO:0000256" key="9">
    <source>
        <dbReference type="ARBA" id="ARBA00023235"/>
    </source>
</evidence>
<evidence type="ECO:0000256" key="2">
    <source>
        <dbReference type="ARBA" id="ARBA00001946"/>
    </source>
</evidence>
<reference evidence="15 16" key="1">
    <citation type="submission" date="2023-07" db="EMBL/GenBank/DDBJ databases">
        <title>Sorghum-associated microbial communities from plants grown in Nebraska, USA.</title>
        <authorList>
            <person name="Schachtman D."/>
        </authorList>
    </citation>
    <scope>NUCLEOTIDE SEQUENCE [LARGE SCALE GENOMIC DNA]</scope>
    <source>
        <strain evidence="15 16">CC60</strain>
    </source>
</reference>
<dbReference type="InterPro" id="IPR005843">
    <property type="entry name" value="A-D-PHexomutase_C"/>
</dbReference>
<evidence type="ECO:0000256" key="6">
    <source>
        <dbReference type="ARBA" id="ARBA00022553"/>
    </source>
</evidence>
<comment type="similarity">
    <text evidence="4">Belongs to the phosphohexose mutase family.</text>
</comment>
<dbReference type="InterPro" id="IPR005841">
    <property type="entry name" value="Alpha-D-phosphohexomutase_SF"/>
</dbReference>
<dbReference type="Proteomes" id="UP001237737">
    <property type="component" value="Unassembled WGS sequence"/>
</dbReference>
<dbReference type="Pfam" id="PF02879">
    <property type="entry name" value="PGM_PMM_II"/>
    <property type="match status" value="1"/>
</dbReference>
<dbReference type="PROSITE" id="PS00710">
    <property type="entry name" value="PGM_PMM"/>
    <property type="match status" value="1"/>
</dbReference>
<keyword evidence="10" id="KW-0472">Membrane</keyword>
<dbReference type="InterPro" id="IPR005845">
    <property type="entry name" value="A-D-PHexomutase_a/b/a-II"/>
</dbReference>
<keyword evidence="8" id="KW-0460">Magnesium</keyword>
<evidence type="ECO:0000256" key="1">
    <source>
        <dbReference type="ARBA" id="ARBA00000586"/>
    </source>
</evidence>
<feature type="domain" description="Alpha-D-phosphohexomutase alpha/beta/alpha" evidence="13">
    <location>
        <begin position="468"/>
        <end position="565"/>
    </location>
</feature>
<protein>
    <recommendedName>
        <fullName evidence="5">phosphomannomutase</fullName>
        <ecNumber evidence="5">5.4.2.8</ecNumber>
    </recommendedName>
</protein>
<comment type="pathway">
    <text evidence="3">Nucleotide-sugar biosynthesis; GDP-alpha-D-mannose biosynthesis; alpha-D-mannose 1-phosphate from D-fructose 6-phosphate: step 2/2.</text>
</comment>
<evidence type="ECO:0000313" key="16">
    <source>
        <dbReference type="Proteomes" id="UP001237737"/>
    </source>
</evidence>
<keyword evidence="10" id="KW-0812">Transmembrane</keyword>
<comment type="caution">
    <text evidence="15">The sequence shown here is derived from an EMBL/GenBank/DDBJ whole genome shotgun (WGS) entry which is preliminary data.</text>
</comment>
<keyword evidence="10" id="KW-1133">Transmembrane helix</keyword>
<evidence type="ECO:0000256" key="3">
    <source>
        <dbReference type="ARBA" id="ARBA00004699"/>
    </source>
</evidence>
<evidence type="ECO:0000256" key="10">
    <source>
        <dbReference type="SAM" id="Phobius"/>
    </source>
</evidence>
<accession>A0ABT9SYS0</accession>
<feature type="domain" description="Alpha-D-phosphohexomutase alpha/beta/alpha" evidence="12">
    <location>
        <begin position="322"/>
        <end position="447"/>
    </location>
</feature>
<dbReference type="EMBL" id="JAUSSK010000002">
    <property type="protein sequence ID" value="MDQ0009458.1"/>
    <property type="molecule type" value="Genomic_DNA"/>
</dbReference>
<gene>
    <name evidence="15" type="ORF">J2T07_001635</name>
</gene>
<evidence type="ECO:0000259" key="14">
    <source>
        <dbReference type="Pfam" id="PF02880"/>
    </source>
</evidence>
<dbReference type="SUPFAM" id="SSF55957">
    <property type="entry name" value="Phosphoglucomutase, C-terminal domain"/>
    <property type="match status" value="1"/>
</dbReference>
<sequence length="777" mass="82972">MARKEGGAGLALRIDLRRLLPLVGATILLVAGAFSAWQAWLIADEGDAAERTRAAQRQTVKALDELIAGKRQQVQRALAASGLAGTTDDRVAVAERLRAQLKGVHAVEVYSGGLDEVVRANYREFGYAKAAQLMAALGASEIPPASTSLHGNERRLTMVEPVAADGGVRAWIWLEYPFDDVAARFEAASPGAGRIELRQGDGHDSLSLLSHGSRSAELEAEGQRVAGTSLYVFAAMPRAFIVIPHSEALAALLALVGFGGGAALLWALRRRPVVAEEPEPEEPVLVADVVRKPRLPPAPSTATALPRPVVSASAPEEVDASIFRAYDIRGVAGGALTPGVAHRIGQAIGALMAERDLREIVVGRDGRLSGPELAGALSDGLRAAGIDVIDLGMVPTPLVYFAAYHFGTGCGVSVTGSHNPPDHNGFKIVIGGETLAEDAIADLHRRIVENRLPSDGVGTWREQPVVEAYVSRIAGDVAAERRLKVVVDAGNGVAGLVAPRVLEDIGCEVIPLYCDVDGRFPNHHPDPSDPRNLGDLIAAVHTVGADLGVAFDGDGDRLGVVTQTGEIIYPDRLLMLFAQDVLARNPGATVIYDVKCTGHLRPVIQEAAGVPLMWRTGHSLIKAKMRETGAALAGEMSGHFFFADNNRWYGFDDGIYAAARLLEIVAGDLEERSVAELFDSLPKSVSTPELKLSMEEGAPFRFMEAFRASATFDDARVTTIDGIRVDWPDGWGLVRASNTTPALVFRFDADNGKALERIKQVFRLRLLAVDRSLALPF</sequence>
<dbReference type="InterPro" id="IPR016055">
    <property type="entry name" value="A-D-PHexomutase_a/b/a-I/II/III"/>
</dbReference>
<dbReference type="Pfam" id="PF00408">
    <property type="entry name" value="PGM_PMM_IV"/>
    <property type="match status" value="1"/>
</dbReference>
<dbReference type="Gene3D" id="3.30.310.50">
    <property type="entry name" value="Alpha-D-phosphohexomutase, C-terminal domain"/>
    <property type="match status" value="1"/>
</dbReference>
<dbReference type="InterPro" id="IPR036900">
    <property type="entry name" value="A-D-PHexomutase_C_sf"/>
</dbReference>
<comment type="cofactor">
    <cofactor evidence="2">
        <name>Mg(2+)</name>
        <dbReference type="ChEBI" id="CHEBI:18420"/>
    </cofactor>
</comment>
<dbReference type="GO" id="GO:0004614">
    <property type="term" value="F:phosphoglucomutase activity"/>
    <property type="evidence" value="ECO:0007669"/>
    <property type="project" value="UniProtKB-EC"/>
</dbReference>
<dbReference type="Pfam" id="PF02878">
    <property type="entry name" value="PGM_PMM_I"/>
    <property type="match status" value="1"/>
</dbReference>
<dbReference type="Gene3D" id="3.40.120.10">
    <property type="entry name" value="Alpha-D-Glucose-1,6-Bisphosphate, subunit A, domain 3"/>
    <property type="match status" value="3"/>
</dbReference>
<evidence type="ECO:0000256" key="8">
    <source>
        <dbReference type="ARBA" id="ARBA00022842"/>
    </source>
</evidence>
<comment type="catalytic activity">
    <reaction evidence="1">
        <text>alpha-D-mannose 1-phosphate = D-mannose 6-phosphate</text>
        <dbReference type="Rhea" id="RHEA:11140"/>
        <dbReference type="ChEBI" id="CHEBI:58409"/>
        <dbReference type="ChEBI" id="CHEBI:58735"/>
        <dbReference type="EC" id="5.4.2.8"/>
    </reaction>
</comment>
<keyword evidence="9 15" id="KW-0413">Isomerase</keyword>
<feature type="domain" description="Alpha-D-phosphohexomutase alpha/beta/alpha" evidence="14">
    <location>
        <begin position="570"/>
        <end position="683"/>
    </location>
</feature>
<feature type="transmembrane region" description="Helical" evidence="10">
    <location>
        <begin position="20"/>
        <end position="43"/>
    </location>
</feature>
<dbReference type="Pfam" id="PF02880">
    <property type="entry name" value="PGM_PMM_III"/>
    <property type="match status" value="1"/>
</dbReference>
<dbReference type="EC" id="5.4.2.8" evidence="5"/>
<keyword evidence="6" id="KW-0597">Phosphoprotein</keyword>
<dbReference type="InterPro" id="IPR016066">
    <property type="entry name" value="A-D-PHexomutase_CS"/>
</dbReference>
<dbReference type="PANTHER" id="PTHR43771:SF2">
    <property type="entry name" value="PHOSPHOMANNOMUTASE_PHOSPHOGLUCOMUTASE"/>
    <property type="match status" value="1"/>
</dbReference>
<dbReference type="GO" id="GO:0004615">
    <property type="term" value="F:phosphomannomutase activity"/>
    <property type="evidence" value="ECO:0007669"/>
    <property type="project" value="UniProtKB-EC"/>
</dbReference>
<organism evidence="15 16">
    <name type="scientific">Luteibacter jiangsuensis</name>
    <dbReference type="NCBI Taxonomy" id="637577"/>
    <lineage>
        <taxon>Bacteria</taxon>
        <taxon>Pseudomonadati</taxon>
        <taxon>Pseudomonadota</taxon>
        <taxon>Gammaproteobacteria</taxon>
        <taxon>Lysobacterales</taxon>
        <taxon>Rhodanobacteraceae</taxon>
        <taxon>Luteibacter</taxon>
    </lineage>
</organism>